<gene>
    <name evidence="4" type="ORF">AU468_05150</name>
</gene>
<dbReference type="EMBL" id="LPWH01000053">
    <property type="protein sequence ID" value="POR03550.1"/>
    <property type="molecule type" value="Genomic_DNA"/>
</dbReference>
<dbReference type="AlphaFoldDB" id="A0A2S4JVN2"/>
<protein>
    <recommendedName>
        <fullName evidence="6">ABC transporter substrate-binding protein</fullName>
    </recommendedName>
</protein>
<reference evidence="5" key="1">
    <citation type="submission" date="2015-12" db="EMBL/GenBank/DDBJ databases">
        <authorList>
            <person name="Lodha T.D."/>
            <person name="Chintalapati S."/>
            <person name="Chintalapati V.R."/>
            <person name="Sravanthi T."/>
        </authorList>
    </citation>
    <scope>NUCLEOTIDE SEQUENCE [LARGE SCALE GENOMIC DNA]</scope>
    <source>
        <strain evidence="5">JC133</strain>
    </source>
</reference>
<dbReference type="Proteomes" id="UP000237350">
    <property type="component" value="Unassembled WGS sequence"/>
</dbReference>
<evidence type="ECO:0000313" key="5">
    <source>
        <dbReference type="Proteomes" id="UP000237350"/>
    </source>
</evidence>
<evidence type="ECO:0000256" key="2">
    <source>
        <dbReference type="ARBA" id="ARBA00008520"/>
    </source>
</evidence>
<accession>A0A2S4JVN2</accession>
<dbReference type="Pfam" id="PF01547">
    <property type="entry name" value="SBP_bac_1"/>
    <property type="match status" value="1"/>
</dbReference>
<dbReference type="InterPro" id="IPR006059">
    <property type="entry name" value="SBP"/>
</dbReference>
<dbReference type="GO" id="GO:0042597">
    <property type="term" value="C:periplasmic space"/>
    <property type="evidence" value="ECO:0007669"/>
    <property type="project" value="UniProtKB-SubCell"/>
</dbReference>
<keyword evidence="5" id="KW-1185">Reference proteome</keyword>
<dbReference type="PANTHER" id="PTHR43649:SF29">
    <property type="entry name" value="OSMOPROTECTIVE COMPOUNDS-BINDING PROTEIN GGTB"/>
    <property type="match status" value="1"/>
</dbReference>
<keyword evidence="3" id="KW-0813">Transport</keyword>
<organism evidence="4 5">
    <name type="scientific">Alkalispirochaeta sphaeroplastigenens</name>
    <dbReference type="NCBI Taxonomy" id="1187066"/>
    <lineage>
        <taxon>Bacteria</taxon>
        <taxon>Pseudomonadati</taxon>
        <taxon>Spirochaetota</taxon>
        <taxon>Spirochaetia</taxon>
        <taxon>Spirochaetales</taxon>
        <taxon>Spirochaetaceae</taxon>
        <taxon>Alkalispirochaeta</taxon>
    </lineage>
</organism>
<comment type="caution">
    <text evidence="4">The sequence shown here is derived from an EMBL/GenBank/DDBJ whole genome shotgun (WGS) entry which is preliminary data.</text>
</comment>
<evidence type="ECO:0000256" key="1">
    <source>
        <dbReference type="ARBA" id="ARBA00004418"/>
    </source>
</evidence>
<evidence type="ECO:0000313" key="4">
    <source>
        <dbReference type="EMBL" id="POR03550.1"/>
    </source>
</evidence>
<evidence type="ECO:0000256" key="3">
    <source>
        <dbReference type="ARBA" id="ARBA00022448"/>
    </source>
</evidence>
<dbReference type="PANTHER" id="PTHR43649">
    <property type="entry name" value="ARABINOSE-BINDING PROTEIN-RELATED"/>
    <property type="match status" value="1"/>
</dbReference>
<name>A0A2S4JVN2_9SPIO</name>
<proteinExistence type="inferred from homology"/>
<dbReference type="Gene3D" id="3.40.190.10">
    <property type="entry name" value="Periplasmic binding protein-like II"/>
    <property type="match status" value="2"/>
</dbReference>
<sequence length="424" mass="47273">MLLLLVTALVSVTAGGLSEAKSNDVVTLQFFHRWPMEPRFSYFNEVVAEFERLNPDIRIEMDMVENESYKEKIRVLISSNDMPDVFTSWSDSFALNLARSGRVRSLNAILERNPEFAQSFIQSQLEPFTFDGITYGLPLTIDGKVLVYNLSMWQEAGIAQEPRTFDELITVLDRLKSAGHETPILEGLANPWAISHFLGTLFQRYIPADVLARDYNEATGEFTHPGYRTAIEYFMQLVGYMGPSATSLTHTEVRNLFIAGRLPMMYMQFAEFGFVHADPSSPAYSFFNFPGICGGHGDFSLLTGAPEGLMMSETSRYPEEAERFVKFLLSQENAAKFVEQVGAPVAVVGAVREENSYPTLMQATEMIKSSSGSVPWLDNAMNIRVADAFMRGVQSVASGDMTIDQVLNSVQAAARMVRAEASQK</sequence>
<comment type="subcellular location">
    <subcellularLocation>
        <location evidence="1">Periplasm</location>
    </subcellularLocation>
</comment>
<dbReference type="SUPFAM" id="SSF53850">
    <property type="entry name" value="Periplasmic binding protein-like II"/>
    <property type="match status" value="1"/>
</dbReference>
<evidence type="ECO:0008006" key="6">
    <source>
        <dbReference type="Google" id="ProtNLM"/>
    </source>
</evidence>
<comment type="similarity">
    <text evidence="2">Belongs to the bacterial solute-binding protein 1 family.</text>
</comment>
<dbReference type="InterPro" id="IPR050490">
    <property type="entry name" value="Bact_solute-bd_prot1"/>
</dbReference>